<protein>
    <recommendedName>
        <fullName evidence="5">IF rod domain-containing protein</fullName>
    </recommendedName>
</protein>
<organism evidence="6 7">
    <name type="scientific">Phrynocephalus forsythii</name>
    <dbReference type="NCBI Taxonomy" id="171643"/>
    <lineage>
        <taxon>Eukaryota</taxon>
        <taxon>Metazoa</taxon>
        <taxon>Chordata</taxon>
        <taxon>Craniata</taxon>
        <taxon>Vertebrata</taxon>
        <taxon>Euteleostomi</taxon>
        <taxon>Lepidosauria</taxon>
        <taxon>Squamata</taxon>
        <taxon>Bifurcata</taxon>
        <taxon>Unidentata</taxon>
        <taxon>Episquamata</taxon>
        <taxon>Toxicofera</taxon>
        <taxon>Iguania</taxon>
        <taxon>Acrodonta</taxon>
        <taxon>Agamidae</taxon>
        <taxon>Agaminae</taxon>
        <taxon>Phrynocephalus</taxon>
    </lineage>
</organism>
<evidence type="ECO:0000256" key="4">
    <source>
        <dbReference type="SAM" id="MobiDB-lite"/>
    </source>
</evidence>
<dbReference type="PRINTS" id="PR01276">
    <property type="entry name" value="TYPE2KERATIN"/>
</dbReference>
<evidence type="ECO:0000313" key="7">
    <source>
        <dbReference type="Proteomes" id="UP001142489"/>
    </source>
</evidence>
<dbReference type="PANTHER" id="PTHR45616:SF12">
    <property type="entry name" value="KERATIN, TYPE II CUTICULAR HB2"/>
    <property type="match status" value="1"/>
</dbReference>
<dbReference type="Proteomes" id="UP001142489">
    <property type="component" value="Unassembled WGS sequence"/>
</dbReference>
<accession>A0A9Q0XLT8</accession>
<keyword evidence="2 3" id="KW-0175">Coiled coil</keyword>
<evidence type="ECO:0000313" key="6">
    <source>
        <dbReference type="EMBL" id="KAJ7317780.1"/>
    </source>
</evidence>
<dbReference type="SUPFAM" id="SSF64593">
    <property type="entry name" value="Intermediate filament protein, coiled coil region"/>
    <property type="match status" value="2"/>
</dbReference>
<name>A0A9Q0XLT8_9SAUR</name>
<feature type="coiled-coil region" evidence="3">
    <location>
        <begin position="293"/>
        <end position="387"/>
    </location>
</feature>
<sequence length="505" mass="56119">MPGRPCCGWCARTFSSYSEVLPLQGRQCQVSQAACPPRRCYGGALGFSSRSVVCSGPRMACKNSHIGKGCCRGVGPAHSHCCSGSSCHFVDAGRAVPGAARITCVTCNKSLLQPLDLGIDTTALEAKCQEKNDLQSLNSKLACFIEKVQLLEQYNLKLKTQWDFLQQKKCQKSDMEPLFKDHINSLEKELKCAEHKREELQTQRDALEEALEDCKRRFEEEYNRRASAENEYLLLKREISELQNRISDTSVRVQVDNRRKLDMGWIIEEFRHQFEHTASRSQAAAEAGFQCQYQTLRTKAAEQNDNLQKLTGELQALTRAAHHLQSETATIKAQCHRLEEEVAAAKEHGEMVVKDAKSKLADLEEALRKAKQDMACQLREYQELMNVRLALVVEIATYRLKKGKHAVNIAVQQCKGAIVRDDKLQHGQGHTFPWGSDRRNQGGCDSTRATGGVSKTTRTIQTSCGGGCSSSCSCTQACHNDFSSGSLKNTTFHVVSTAYSHGGSC</sequence>
<evidence type="ECO:0000256" key="2">
    <source>
        <dbReference type="ARBA" id="ARBA00023054"/>
    </source>
</evidence>
<dbReference type="GO" id="GO:0030280">
    <property type="term" value="F:structural constituent of skin epidermis"/>
    <property type="evidence" value="ECO:0007669"/>
    <property type="project" value="TreeGrafter"/>
</dbReference>
<dbReference type="OrthoDB" id="9037884at2759"/>
<feature type="coiled-coil region" evidence="3">
    <location>
        <begin position="183"/>
        <end position="245"/>
    </location>
</feature>
<evidence type="ECO:0000256" key="3">
    <source>
        <dbReference type="SAM" id="Coils"/>
    </source>
</evidence>
<gene>
    <name evidence="6" type="ORF">JRQ81_003942</name>
</gene>
<dbReference type="GO" id="GO:0045109">
    <property type="term" value="P:intermediate filament organization"/>
    <property type="evidence" value="ECO:0007669"/>
    <property type="project" value="TreeGrafter"/>
</dbReference>
<dbReference type="Pfam" id="PF00038">
    <property type="entry name" value="Filament"/>
    <property type="match status" value="1"/>
</dbReference>
<dbReference type="Gene3D" id="1.20.5.170">
    <property type="match status" value="1"/>
</dbReference>
<evidence type="ECO:0000256" key="1">
    <source>
        <dbReference type="ARBA" id="ARBA00022754"/>
    </source>
</evidence>
<dbReference type="InterPro" id="IPR003054">
    <property type="entry name" value="Keratin_II"/>
</dbReference>
<keyword evidence="7" id="KW-1185">Reference proteome</keyword>
<dbReference type="InterPro" id="IPR039008">
    <property type="entry name" value="IF_rod_dom"/>
</dbReference>
<proteinExistence type="predicted"/>
<feature type="compositionally biased region" description="Polar residues" evidence="4">
    <location>
        <begin position="443"/>
        <end position="452"/>
    </location>
</feature>
<feature type="domain" description="IF rod" evidence="5">
    <location>
        <begin position="130"/>
        <end position="399"/>
    </location>
</feature>
<dbReference type="SMART" id="SM01391">
    <property type="entry name" value="Filament"/>
    <property type="match status" value="1"/>
</dbReference>
<dbReference type="GO" id="GO:0005615">
    <property type="term" value="C:extracellular space"/>
    <property type="evidence" value="ECO:0007669"/>
    <property type="project" value="TreeGrafter"/>
</dbReference>
<dbReference type="PANTHER" id="PTHR45616">
    <property type="entry name" value="GATA-TYPE DOMAIN-CONTAINING PROTEIN"/>
    <property type="match status" value="1"/>
</dbReference>
<reference evidence="6" key="1">
    <citation type="journal article" date="2023" name="DNA Res.">
        <title>Chromosome-level genome assembly of Phrynocephalus forsythii using third-generation DNA sequencing and Hi-C analysis.</title>
        <authorList>
            <person name="Qi Y."/>
            <person name="Zhao W."/>
            <person name="Zhao Y."/>
            <person name="Niu C."/>
            <person name="Cao S."/>
            <person name="Zhang Y."/>
        </authorList>
    </citation>
    <scope>NUCLEOTIDE SEQUENCE</scope>
    <source>
        <tissue evidence="6">Muscle</tissue>
    </source>
</reference>
<feature type="region of interest" description="Disordered" evidence="4">
    <location>
        <begin position="430"/>
        <end position="452"/>
    </location>
</feature>
<dbReference type="PROSITE" id="PS51842">
    <property type="entry name" value="IF_ROD_2"/>
    <property type="match status" value="1"/>
</dbReference>
<dbReference type="GO" id="GO:0031424">
    <property type="term" value="P:keratinization"/>
    <property type="evidence" value="ECO:0007669"/>
    <property type="project" value="TreeGrafter"/>
</dbReference>
<dbReference type="Gene3D" id="1.20.5.1160">
    <property type="entry name" value="Vasodilator-stimulated phosphoprotein"/>
    <property type="match status" value="1"/>
</dbReference>
<dbReference type="AlphaFoldDB" id="A0A9Q0XLT8"/>
<evidence type="ECO:0000259" key="5">
    <source>
        <dbReference type="PROSITE" id="PS51842"/>
    </source>
</evidence>
<dbReference type="GO" id="GO:0045095">
    <property type="term" value="C:keratin filament"/>
    <property type="evidence" value="ECO:0007669"/>
    <property type="project" value="InterPro"/>
</dbReference>
<dbReference type="Gene3D" id="1.20.5.500">
    <property type="entry name" value="Single helix bin"/>
    <property type="match status" value="1"/>
</dbReference>
<keyword evidence="1" id="KW-0403">Intermediate filament</keyword>
<dbReference type="EMBL" id="JAPFRF010000011">
    <property type="protein sequence ID" value="KAJ7317780.1"/>
    <property type="molecule type" value="Genomic_DNA"/>
</dbReference>
<comment type="caution">
    <text evidence="6">The sequence shown here is derived from an EMBL/GenBank/DDBJ whole genome shotgun (WGS) entry which is preliminary data.</text>
</comment>